<proteinExistence type="predicted"/>
<dbReference type="Gene3D" id="3.30.160.170">
    <property type="entry name" value="FlaG-like"/>
    <property type="match status" value="1"/>
</dbReference>
<dbReference type="PANTHER" id="PTHR37166:SF1">
    <property type="entry name" value="PROTEIN FLAG"/>
    <property type="match status" value="1"/>
</dbReference>
<organism evidence="2 3">
    <name type="scientific">Pyrinomonas methylaliphatogenes</name>
    <dbReference type="NCBI Taxonomy" id="454194"/>
    <lineage>
        <taxon>Bacteria</taxon>
        <taxon>Pseudomonadati</taxon>
        <taxon>Acidobacteriota</taxon>
        <taxon>Blastocatellia</taxon>
        <taxon>Blastocatellales</taxon>
        <taxon>Pyrinomonadaceae</taxon>
        <taxon>Pyrinomonas</taxon>
    </lineage>
</organism>
<evidence type="ECO:0000256" key="1">
    <source>
        <dbReference type="SAM" id="MobiDB-lite"/>
    </source>
</evidence>
<reference evidence="2 3" key="1">
    <citation type="submission" date="2013-12" db="EMBL/GenBank/DDBJ databases">
        <authorList>
            <person name="Stott M."/>
        </authorList>
    </citation>
    <scope>NUCLEOTIDE SEQUENCE [LARGE SCALE GENOMIC DNA]</scope>
    <source>
        <strain evidence="2 3">K22</strain>
    </source>
</reference>
<evidence type="ECO:0000313" key="2">
    <source>
        <dbReference type="EMBL" id="CDM64920.1"/>
    </source>
</evidence>
<dbReference type="PANTHER" id="PTHR37166">
    <property type="entry name" value="PROTEIN FLAG"/>
    <property type="match status" value="1"/>
</dbReference>
<gene>
    <name evidence="2" type="ORF">PYK22_00915</name>
</gene>
<dbReference type="AlphaFoldDB" id="A0A0B6WXL8"/>
<dbReference type="STRING" id="454194.PYK22_00915"/>
<keyword evidence="2" id="KW-0282">Flagellum</keyword>
<dbReference type="InterPro" id="IPR035924">
    <property type="entry name" value="FlaG-like_sf"/>
</dbReference>
<dbReference type="Proteomes" id="UP000031518">
    <property type="component" value="Unassembled WGS sequence"/>
</dbReference>
<evidence type="ECO:0000313" key="3">
    <source>
        <dbReference type="Proteomes" id="UP000031518"/>
    </source>
</evidence>
<feature type="compositionally biased region" description="Low complexity" evidence="1">
    <location>
        <begin position="25"/>
        <end position="36"/>
    </location>
</feature>
<dbReference type="RefSeq" id="WP_162199794.1">
    <property type="nucleotide sequence ID" value="NZ_CBXV010000004.1"/>
</dbReference>
<dbReference type="EMBL" id="CBXV010000004">
    <property type="protein sequence ID" value="CDM64920.1"/>
    <property type="molecule type" value="Genomic_DNA"/>
</dbReference>
<feature type="region of interest" description="Disordered" evidence="1">
    <location>
        <begin position="25"/>
        <end position="46"/>
    </location>
</feature>
<dbReference type="SUPFAM" id="SSF160214">
    <property type="entry name" value="FlaG-like"/>
    <property type="match status" value="1"/>
</dbReference>
<accession>A0A0B6WXL8</accession>
<reference evidence="2 3" key="2">
    <citation type="submission" date="2015-01" db="EMBL/GenBank/DDBJ databases">
        <title>Complete genome sequence of Pyrinomonas methylaliphatogenes type strain K22T.</title>
        <authorList>
            <person name="Lee K.C.Y."/>
            <person name="Power J.F."/>
            <person name="Dunfield P.F."/>
            <person name="Morgan X.C."/>
            <person name="Huttenhower C."/>
            <person name="Stott M.B."/>
        </authorList>
    </citation>
    <scope>NUCLEOTIDE SEQUENCE [LARGE SCALE GENOMIC DNA]</scope>
    <source>
        <strain evidence="2 3">K22</strain>
    </source>
</reference>
<dbReference type="InterPro" id="IPR005186">
    <property type="entry name" value="FlaG"/>
</dbReference>
<keyword evidence="2" id="KW-0966">Cell projection</keyword>
<protein>
    <submittedName>
        <fullName evidence="2">Flagellar protein FlaG</fullName>
    </submittedName>
</protein>
<dbReference type="Pfam" id="PF03646">
    <property type="entry name" value="FlaG"/>
    <property type="match status" value="1"/>
</dbReference>
<sequence length="121" mass="13074">MAITGTSLAVSTSYHGNGANLAGTAQAALSSPPQSSKIASPIRNELPAPEGDWRKLEKLADLLQPFQIALKFSRDDETGAIVIQVFDERTGEMLRQIPPEAMLRLSAELGKLQGQVFNRRA</sequence>
<name>A0A0B6WXL8_9BACT</name>
<keyword evidence="3" id="KW-1185">Reference proteome</keyword>
<keyword evidence="2" id="KW-0969">Cilium</keyword>